<dbReference type="InterPro" id="IPR008949">
    <property type="entry name" value="Isoprenoid_synthase_dom_sf"/>
</dbReference>
<dbReference type="SFLD" id="SFLDG01018">
    <property type="entry name" value="Squalene/Phytoene_Synthase_Lik"/>
    <property type="match status" value="1"/>
</dbReference>
<dbReference type="Pfam" id="PF00494">
    <property type="entry name" value="SQS_PSY"/>
    <property type="match status" value="1"/>
</dbReference>
<evidence type="ECO:0000313" key="3">
    <source>
        <dbReference type="Proteomes" id="UP000095247"/>
    </source>
</evidence>
<protein>
    <submittedName>
        <fullName evidence="2">Squalene synthase</fullName>
    </submittedName>
</protein>
<dbReference type="InterPro" id="IPR044844">
    <property type="entry name" value="Trans_IPPS_euk-type"/>
</dbReference>
<keyword evidence="1" id="KW-0808">Transferase</keyword>
<dbReference type="PANTHER" id="PTHR11626:SF2">
    <property type="entry name" value="SQUALENE SYNTHASE"/>
    <property type="match status" value="1"/>
</dbReference>
<dbReference type="SFLD" id="SFLDS00005">
    <property type="entry name" value="Isoprenoid_Synthase_Type_I"/>
    <property type="match status" value="1"/>
</dbReference>
<evidence type="ECO:0000256" key="1">
    <source>
        <dbReference type="ARBA" id="ARBA00022679"/>
    </source>
</evidence>
<dbReference type="RefSeq" id="WP_069727489.1">
    <property type="nucleotide sequence ID" value="NZ_MDCO01000012.1"/>
</dbReference>
<proteinExistence type="predicted"/>
<name>A0A1E5NDM2_9SPIR</name>
<dbReference type="PANTHER" id="PTHR11626">
    <property type="entry name" value="FARNESYL-DIPHOSPHATE FARNESYLTRANSFERASE"/>
    <property type="match status" value="1"/>
</dbReference>
<dbReference type="Gene3D" id="1.10.600.10">
    <property type="entry name" value="Farnesyl Diphosphate Synthase"/>
    <property type="match status" value="1"/>
</dbReference>
<organism evidence="2 3">
    <name type="scientific">Brachyspira hampsonii</name>
    <dbReference type="NCBI Taxonomy" id="1287055"/>
    <lineage>
        <taxon>Bacteria</taxon>
        <taxon>Pseudomonadati</taxon>
        <taxon>Spirochaetota</taxon>
        <taxon>Spirochaetia</taxon>
        <taxon>Brachyspirales</taxon>
        <taxon>Brachyspiraceae</taxon>
        <taxon>Brachyspira</taxon>
    </lineage>
</organism>
<accession>A0A1E5NDM2</accession>
<dbReference type="GO" id="GO:0051996">
    <property type="term" value="F:squalene synthase [NAD(P)H] activity"/>
    <property type="evidence" value="ECO:0007669"/>
    <property type="project" value="InterPro"/>
</dbReference>
<dbReference type="GO" id="GO:0045338">
    <property type="term" value="P:farnesyl diphosphate metabolic process"/>
    <property type="evidence" value="ECO:0007669"/>
    <property type="project" value="InterPro"/>
</dbReference>
<dbReference type="EMBL" id="MDCO01000012">
    <property type="protein sequence ID" value="OEJ14211.1"/>
    <property type="molecule type" value="Genomic_DNA"/>
</dbReference>
<dbReference type="PROSITE" id="PS01044">
    <property type="entry name" value="SQUALEN_PHYTOEN_SYN_1"/>
    <property type="match status" value="1"/>
</dbReference>
<sequence>MATKINTKYLLDLVSRSFALTIPLLDKNKKNKVEVQYLLARIIDTIEDSSHTIQDKETLITGFINILKSENTDNLENLKNVVIEHTINENDKVLIENIDVVLKSFFTFKQEIKNISISYLREMGYGMVYYQDHVISTFEDLDDYCYYVAGTVGLYLSELTKILDNLELDREKAKSLGRFLQKVNIIKDAKLDYREKRVFWPLSLFENENPAPYFEDGAYMDKSMEILVKMIESAMNEFQNSIEYIMAIDKKALGYRHFCLVAVLMGYETIKLMKNNYNIFMGETVKIPRKNTLEIVAKVKADFYTNKRLEDLLEKAFTKELVQSESESTANNNE</sequence>
<dbReference type="Proteomes" id="UP000095247">
    <property type="component" value="Unassembled WGS sequence"/>
</dbReference>
<dbReference type="SUPFAM" id="SSF48576">
    <property type="entry name" value="Terpenoid synthases"/>
    <property type="match status" value="1"/>
</dbReference>
<reference evidence="2 3" key="1">
    <citation type="submission" date="2016-08" db="EMBL/GenBank/DDBJ databases">
        <title>Characterization and recognition of Brachyspira hampsonii sp. nov., a novel intestinal spirochete that is pathogenic to pigs.</title>
        <authorList>
            <person name="Mirajkar N."/>
            <person name="La T."/>
            <person name="Phillips N."/>
            <person name="Hampson D."/>
            <person name="Gebhart C."/>
        </authorList>
    </citation>
    <scope>NUCLEOTIDE SEQUENCE [LARGE SCALE GENOMIC DNA]</scope>
    <source>
        <strain evidence="2 3">P280/1</strain>
    </source>
</reference>
<dbReference type="InterPro" id="IPR019845">
    <property type="entry name" value="Squalene/phytoene_synthase_CS"/>
</dbReference>
<dbReference type="InterPro" id="IPR002060">
    <property type="entry name" value="Squ/phyt_synthse"/>
</dbReference>
<gene>
    <name evidence="2" type="ORF">BFL38_05430</name>
</gene>
<evidence type="ECO:0000313" key="2">
    <source>
        <dbReference type="EMBL" id="OEJ14211.1"/>
    </source>
</evidence>
<comment type="caution">
    <text evidence="2">The sequence shown here is derived from an EMBL/GenBank/DDBJ whole genome shotgun (WGS) entry which is preliminary data.</text>
</comment>
<dbReference type="AlphaFoldDB" id="A0A1E5NDM2"/>